<organism evidence="1">
    <name type="scientific">Populus alba</name>
    <name type="common">White poplar</name>
    <dbReference type="NCBI Taxonomy" id="43335"/>
    <lineage>
        <taxon>Eukaryota</taxon>
        <taxon>Viridiplantae</taxon>
        <taxon>Streptophyta</taxon>
        <taxon>Embryophyta</taxon>
        <taxon>Tracheophyta</taxon>
        <taxon>Spermatophyta</taxon>
        <taxon>Magnoliopsida</taxon>
        <taxon>eudicotyledons</taxon>
        <taxon>Gunneridae</taxon>
        <taxon>Pentapetalae</taxon>
        <taxon>rosids</taxon>
        <taxon>fabids</taxon>
        <taxon>Malpighiales</taxon>
        <taxon>Salicaceae</taxon>
        <taxon>Saliceae</taxon>
        <taxon>Populus</taxon>
    </lineage>
</organism>
<protein>
    <submittedName>
        <fullName evidence="1">Uncharacterized protein</fullName>
    </submittedName>
</protein>
<dbReference type="EMBL" id="RCHU01000534">
    <property type="protein sequence ID" value="TKS02619.1"/>
    <property type="molecule type" value="Genomic_DNA"/>
</dbReference>
<evidence type="ECO:0000313" key="1">
    <source>
        <dbReference type="EMBL" id="TKS02619.1"/>
    </source>
</evidence>
<keyword evidence="1" id="KW-0496">Mitochondrion</keyword>
<gene>
    <name evidence="1" type="ORF">D5086_0000160200</name>
</gene>
<sequence length="112" mass="12459">MPKPKVPTASATLSMNRNLPLRRKVNVRDDSAGFNYLVGIYFREESSEAPKSRGTLLQDVESGDSLQAFSPIEDLPFRNAESSLHPTLYRALSSLFQDRSEQLASSLVDSQI</sequence>
<reference evidence="1" key="1">
    <citation type="submission" date="2018-10" db="EMBL/GenBank/DDBJ databases">
        <title>Population genomic analysis revealed the cold adaptation of white poplar.</title>
        <authorList>
            <person name="Liu Y.-J."/>
        </authorList>
    </citation>
    <scope>NUCLEOTIDE SEQUENCE [LARGE SCALE GENOMIC DNA]</scope>
    <source>
        <strain evidence="1">PAL-ZL1</strain>
    </source>
</reference>
<geneLocation type="mitochondrion" evidence="1"/>
<proteinExistence type="predicted"/>
<accession>A0A4U5PZ73</accession>
<comment type="caution">
    <text evidence="1">The sequence shown here is derived from an EMBL/GenBank/DDBJ whole genome shotgun (WGS) entry which is preliminary data.</text>
</comment>
<name>A0A4U5PZ73_POPAL</name>
<dbReference type="AlphaFoldDB" id="A0A4U5PZ73"/>